<protein>
    <submittedName>
        <fullName evidence="2">Uncharacterized protein</fullName>
    </submittedName>
</protein>
<organism evidence="2 3">
    <name type="scientific">Calocera viscosa (strain TUFC12733)</name>
    <dbReference type="NCBI Taxonomy" id="1330018"/>
    <lineage>
        <taxon>Eukaryota</taxon>
        <taxon>Fungi</taxon>
        <taxon>Dikarya</taxon>
        <taxon>Basidiomycota</taxon>
        <taxon>Agaricomycotina</taxon>
        <taxon>Dacrymycetes</taxon>
        <taxon>Dacrymycetales</taxon>
        <taxon>Dacrymycetaceae</taxon>
        <taxon>Calocera</taxon>
    </lineage>
</organism>
<sequence length="172" mass="18128">MQHAQEEGFNLLTAWLHTKPLIDKPIIKRESVTPKLPRPVKFSPPLTTTPSMLCLTGPATSPRHRPQGGFSLTLSSKLPCSPRLGASVDVRLGLPASTLLSPTSPTSPPILTHAASSHSILPSFAPTPTQDTYQCGFDIVHRLHPPALGSLGSNSGPNNQSTSAPPPPSQVG</sequence>
<feature type="region of interest" description="Disordered" evidence="1">
    <location>
        <begin position="146"/>
        <end position="172"/>
    </location>
</feature>
<dbReference type="Proteomes" id="UP000076738">
    <property type="component" value="Unassembled WGS sequence"/>
</dbReference>
<keyword evidence="3" id="KW-1185">Reference proteome</keyword>
<dbReference type="EMBL" id="KV417292">
    <property type="protein sequence ID" value="KZO94897.1"/>
    <property type="molecule type" value="Genomic_DNA"/>
</dbReference>
<accession>A0A167KQN6</accession>
<evidence type="ECO:0000256" key="1">
    <source>
        <dbReference type="SAM" id="MobiDB-lite"/>
    </source>
</evidence>
<reference evidence="2 3" key="1">
    <citation type="journal article" date="2016" name="Mol. Biol. Evol.">
        <title>Comparative Genomics of Early-Diverging Mushroom-Forming Fungi Provides Insights into the Origins of Lignocellulose Decay Capabilities.</title>
        <authorList>
            <person name="Nagy L.G."/>
            <person name="Riley R."/>
            <person name="Tritt A."/>
            <person name="Adam C."/>
            <person name="Daum C."/>
            <person name="Floudas D."/>
            <person name="Sun H."/>
            <person name="Yadav J.S."/>
            <person name="Pangilinan J."/>
            <person name="Larsson K.H."/>
            <person name="Matsuura K."/>
            <person name="Barry K."/>
            <person name="Labutti K."/>
            <person name="Kuo R."/>
            <person name="Ohm R.A."/>
            <person name="Bhattacharya S.S."/>
            <person name="Shirouzu T."/>
            <person name="Yoshinaga Y."/>
            <person name="Martin F.M."/>
            <person name="Grigoriev I.V."/>
            <person name="Hibbett D.S."/>
        </authorList>
    </citation>
    <scope>NUCLEOTIDE SEQUENCE [LARGE SCALE GENOMIC DNA]</scope>
    <source>
        <strain evidence="2 3">TUFC12733</strain>
    </source>
</reference>
<proteinExistence type="predicted"/>
<evidence type="ECO:0000313" key="3">
    <source>
        <dbReference type="Proteomes" id="UP000076738"/>
    </source>
</evidence>
<gene>
    <name evidence="2" type="ORF">CALVIDRAFT_193049</name>
</gene>
<evidence type="ECO:0000313" key="2">
    <source>
        <dbReference type="EMBL" id="KZO94897.1"/>
    </source>
</evidence>
<name>A0A167KQN6_CALVF</name>
<dbReference type="AlphaFoldDB" id="A0A167KQN6"/>
<feature type="compositionally biased region" description="Polar residues" evidence="1">
    <location>
        <begin position="151"/>
        <end position="163"/>
    </location>
</feature>